<name>A0A0B7N351_9FUNG</name>
<evidence type="ECO:0000256" key="2">
    <source>
        <dbReference type="SAM" id="MobiDB-lite"/>
    </source>
</evidence>
<dbReference type="Proteomes" id="UP000054107">
    <property type="component" value="Unassembled WGS sequence"/>
</dbReference>
<feature type="coiled-coil region" evidence="1">
    <location>
        <begin position="69"/>
        <end position="141"/>
    </location>
</feature>
<dbReference type="EMBL" id="LN722464">
    <property type="protein sequence ID" value="CEP09848.1"/>
    <property type="molecule type" value="Genomic_DNA"/>
</dbReference>
<evidence type="ECO:0000313" key="3">
    <source>
        <dbReference type="EMBL" id="CEP09848.1"/>
    </source>
</evidence>
<protein>
    <submittedName>
        <fullName evidence="3">Uncharacterized protein</fullName>
    </submittedName>
</protein>
<sequence>MMSQLNTDQSPPPAPTLSPPTIEEDVVIMDAQSTGQASAIDNDSQEDLMPIWLAENNTPPPTSSNSQVIKFLLDSVKKLTDQANENQQKFDYINTLIEQNEQLKNELKEQKKENDLQKKEIEKLQKIIKEQKLQKNTTMNDTMRTNLSSTQHSKYASASTSNPVTQRTDGQSITDMMNNIDPYTTTMTTNTTNNITL</sequence>
<keyword evidence="4" id="KW-1185">Reference proteome</keyword>
<keyword evidence="1" id="KW-0175">Coiled coil</keyword>
<feature type="non-terminal residue" evidence="3">
    <location>
        <position position="197"/>
    </location>
</feature>
<dbReference type="AlphaFoldDB" id="A0A0B7N351"/>
<evidence type="ECO:0000256" key="1">
    <source>
        <dbReference type="SAM" id="Coils"/>
    </source>
</evidence>
<accession>A0A0B7N351</accession>
<proteinExistence type="predicted"/>
<organism evidence="3 4">
    <name type="scientific">Parasitella parasitica</name>
    <dbReference type="NCBI Taxonomy" id="35722"/>
    <lineage>
        <taxon>Eukaryota</taxon>
        <taxon>Fungi</taxon>
        <taxon>Fungi incertae sedis</taxon>
        <taxon>Mucoromycota</taxon>
        <taxon>Mucoromycotina</taxon>
        <taxon>Mucoromycetes</taxon>
        <taxon>Mucorales</taxon>
        <taxon>Mucorineae</taxon>
        <taxon>Mucoraceae</taxon>
        <taxon>Parasitella</taxon>
    </lineage>
</organism>
<reference evidence="3 4" key="1">
    <citation type="submission" date="2014-09" db="EMBL/GenBank/DDBJ databases">
        <authorList>
            <person name="Ellenberger Sabrina"/>
        </authorList>
    </citation>
    <scope>NUCLEOTIDE SEQUENCE [LARGE SCALE GENOMIC DNA]</scope>
    <source>
        <strain evidence="3 4">CBS 412.66</strain>
    </source>
</reference>
<evidence type="ECO:0000313" key="4">
    <source>
        <dbReference type="Proteomes" id="UP000054107"/>
    </source>
</evidence>
<feature type="region of interest" description="Disordered" evidence="2">
    <location>
        <begin position="148"/>
        <end position="173"/>
    </location>
</feature>
<feature type="region of interest" description="Disordered" evidence="2">
    <location>
        <begin position="1"/>
        <end position="23"/>
    </location>
</feature>
<gene>
    <name evidence="3" type="primary">PARPA_03425.1 scaffold 7747</name>
</gene>